<dbReference type="PANTHER" id="PTHR21089:SF1">
    <property type="entry name" value="BIFUNCTIONAL 3-DEHYDROQUINATE DEHYDRATASE_SHIKIMATE DEHYDROGENASE, CHLOROPLASTIC"/>
    <property type="match status" value="1"/>
</dbReference>
<dbReference type="InterPro" id="IPR046346">
    <property type="entry name" value="Aminoacid_DH-like_N_sf"/>
</dbReference>
<feature type="binding site" evidence="8">
    <location>
        <position position="119"/>
    </location>
    <ligand>
        <name>shikimate</name>
        <dbReference type="ChEBI" id="CHEBI:36208"/>
    </ligand>
</feature>
<reference evidence="13" key="2">
    <citation type="journal article" date="2024" name="Nature">
        <title>Anoxygenic phototroph of the Chloroflexota uses a type I reaction centre.</title>
        <authorList>
            <person name="Tsuji J.M."/>
            <person name="Shaw N.A."/>
            <person name="Nagashima S."/>
            <person name="Venkiteswaran J.J."/>
            <person name="Schiff S.L."/>
            <person name="Watanabe T."/>
            <person name="Fukui M."/>
            <person name="Hanada S."/>
            <person name="Tank M."/>
            <person name="Neufeld J.D."/>
        </authorList>
    </citation>
    <scope>NUCLEOTIDE SEQUENCE</scope>
    <source>
        <strain evidence="13">L227-S17</strain>
    </source>
</reference>
<evidence type="ECO:0000256" key="2">
    <source>
        <dbReference type="ARBA" id="ARBA00012962"/>
    </source>
</evidence>
<keyword evidence="4 8" id="KW-0521">NADP</keyword>
<feature type="binding site" evidence="8">
    <location>
        <begin position="167"/>
        <end position="172"/>
    </location>
    <ligand>
        <name>NADP(+)</name>
        <dbReference type="ChEBI" id="CHEBI:58349"/>
    </ligand>
</feature>
<evidence type="ECO:0000259" key="9">
    <source>
        <dbReference type="Pfam" id="PF01488"/>
    </source>
</evidence>
<keyword evidence="6 8" id="KW-0057">Aromatic amino acid biosynthesis</keyword>
<keyword evidence="5 8" id="KW-0560">Oxidoreductase</keyword>
<dbReference type="GO" id="GO:0005829">
    <property type="term" value="C:cytosol"/>
    <property type="evidence" value="ECO:0007669"/>
    <property type="project" value="TreeGrafter"/>
</dbReference>
<dbReference type="RefSeq" id="WP_341469727.1">
    <property type="nucleotide sequence ID" value="NZ_CP128399.1"/>
</dbReference>
<evidence type="ECO:0000313" key="13">
    <source>
        <dbReference type="EMBL" id="WJW67838.1"/>
    </source>
</evidence>
<dbReference type="InterPro" id="IPR022893">
    <property type="entry name" value="Shikimate_DH_fam"/>
</dbReference>
<comment type="similarity">
    <text evidence="8">Belongs to the shikimate dehydrogenase family.</text>
</comment>
<dbReference type="HAMAP" id="MF_00222">
    <property type="entry name" value="Shikimate_DH_AroE"/>
    <property type="match status" value="1"/>
</dbReference>
<accession>A0A8T7LYG7</accession>
<dbReference type="EC" id="1.1.1.25" evidence="2 8"/>
<dbReference type="GO" id="GO:0009073">
    <property type="term" value="P:aromatic amino acid family biosynthetic process"/>
    <property type="evidence" value="ECO:0007669"/>
    <property type="project" value="UniProtKB-KW"/>
</dbReference>
<feature type="binding site" evidence="8">
    <location>
        <begin position="31"/>
        <end position="33"/>
    </location>
    <ligand>
        <name>shikimate</name>
        <dbReference type="ChEBI" id="CHEBI:36208"/>
    </ligand>
</feature>
<dbReference type="InterPro" id="IPR041121">
    <property type="entry name" value="SDH_C"/>
</dbReference>
<dbReference type="NCBIfam" id="TIGR00507">
    <property type="entry name" value="aroE"/>
    <property type="match status" value="1"/>
</dbReference>
<evidence type="ECO:0000259" key="11">
    <source>
        <dbReference type="Pfam" id="PF18317"/>
    </source>
</evidence>
<protein>
    <recommendedName>
        <fullName evidence="2 8">Shikimate dehydrogenase (NADP(+))</fullName>
        <shortName evidence="8">SDH</shortName>
        <ecNumber evidence="2 8">1.1.1.25</ecNumber>
    </recommendedName>
</protein>
<dbReference type="Gene3D" id="3.40.50.720">
    <property type="entry name" value="NAD(P)-binding Rossmann-like Domain"/>
    <property type="match status" value="1"/>
</dbReference>
<feature type="binding site" evidence="8">
    <location>
        <position position="269"/>
    </location>
    <ligand>
        <name>NADP(+)</name>
        <dbReference type="ChEBI" id="CHEBI:58349"/>
    </ligand>
</feature>
<feature type="domain" description="SDH C-terminal" evidence="11">
    <location>
        <begin position="269"/>
        <end position="299"/>
    </location>
</feature>
<evidence type="ECO:0000256" key="8">
    <source>
        <dbReference type="HAMAP-Rule" id="MF_00222"/>
    </source>
</evidence>
<feature type="domain" description="Quinate/shikimate 5-dehydrogenase/glutamyl-tRNA reductase" evidence="9">
    <location>
        <begin position="133"/>
        <end position="183"/>
    </location>
</feature>
<feature type="binding site" evidence="8">
    <location>
        <begin position="143"/>
        <end position="147"/>
    </location>
    <ligand>
        <name>NADP(+)</name>
        <dbReference type="ChEBI" id="CHEBI:58349"/>
    </ligand>
</feature>
<dbReference type="GO" id="GO:0008652">
    <property type="term" value="P:amino acid biosynthetic process"/>
    <property type="evidence" value="ECO:0007669"/>
    <property type="project" value="UniProtKB-KW"/>
</dbReference>
<evidence type="ECO:0000313" key="15">
    <source>
        <dbReference type="Proteomes" id="UP001431572"/>
    </source>
</evidence>
<feature type="domain" description="Shikimate dehydrogenase substrate binding N-terminal" evidence="10">
    <location>
        <begin position="23"/>
        <end position="105"/>
    </location>
</feature>
<evidence type="ECO:0000313" key="14">
    <source>
        <dbReference type="Proteomes" id="UP000521676"/>
    </source>
</evidence>
<comment type="catalytic activity">
    <reaction evidence="7 8">
        <text>shikimate + NADP(+) = 3-dehydroshikimate + NADPH + H(+)</text>
        <dbReference type="Rhea" id="RHEA:17737"/>
        <dbReference type="ChEBI" id="CHEBI:15378"/>
        <dbReference type="ChEBI" id="CHEBI:16630"/>
        <dbReference type="ChEBI" id="CHEBI:36208"/>
        <dbReference type="ChEBI" id="CHEBI:57783"/>
        <dbReference type="ChEBI" id="CHEBI:58349"/>
        <dbReference type="EC" id="1.1.1.25"/>
    </reaction>
</comment>
<evidence type="ECO:0000313" key="12">
    <source>
        <dbReference type="EMBL" id="NWJ45977.1"/>
    </source>
</evidence>
<comment type="caution">
    <text evidence="8">Lacks conserved residue(s) required for the propagation of feature annotation.</text>
</comment>
<dbReference type="InterPro" id="IPR006151">
    <property type="entry name" value="Shikm_DH/Glu-tRNA_Rdtase"/>
</dbReference>
<dbReference type="Proteomes" id="UP001431572">
    <property type="component" value="Chromosome 1"/>
</dbReference>
<dbReference type="PANTHER" id="PTHR21089">
    <property type="entry name" value="SHIKIMATE DEHYDROGENASE"/>
    <property type="match status" value="1"/>
</dbReference>
<dbReference type="InterPro" id="IPR011342">
    <property type="entry name" value="Shikimate_DH"/>
</dbReference>
<sequence>MTQLPETTKRLYRADGTPRPVGVIGYPVSHSRSPQFQNAAFEYYNLPHRYEKWEVAPEDLAAFLLEMKNQDFLGLNVTIPHKESVLDHLETGTPEVGDVGAANTLFLHEDQYMAGHNTDVGGFLQVLKEEGCEVAGIRAMVLGAGGAARAIIYALAKAGAIEISIANRTIERAAELCDVFAEQFPNCHIFPLPFDSAGWPPNRNPRNLIVNTTSFGLKPEDKDKPFPFTAWQLSGHHPDRMTYFFDLVYGDTPFLKQARSEKAQHMIDGTSMLVYQGALSFELWTGLPAPREVMLAAVQAPQ</sequence>
<evidence type="ECO:0000256" key="6">
    <source>
        <dbReference type="ARBA" id="ARBA00023141"/>
    </source>
</evidence>
<dbReference type="CDD" id="cd01065">
    <property type="entry name" value="NAD_bind_Shikimate_DH"/>
    <property type="match status" value="1"/>
</dbReference>
<feature type="binding site" evidence="8">
    <location>
        <position position="78"/>
    </location>
    <ligand>
        <name>shikimate</name>
        <dbReference type="ChEBI" id="CHEBI:36208"/>
    </ligand>
</feature>
<dbReference type="AlphaFoldDB" id="A0A8T7LYG7"/>
<dbReference type="Pfam" id="PF08501">
    <property type="entry name" value="Shikimate_dh_N"/>
    <property type="match status" value="1"/>
</dbReference>
<evidence type="ECO:0000256" key="4">
    <source>
        <dbReference type="ARBA" id="ARBA00022857"/>
    </source>
</evidence>
<dbReference type="InterPro" id="IPR036291">
    <property type="entry name" value="NAD(P)-bd_dom_sf"/>
</dbReference>
<evidence type="ECO:0000256" key="3">
    <source>
        <dbReference type="ARBA" id="ARBA00022605"/>
    </source>
</evidence>
<evidence type="ECO:0000256" key="7">
    <source>
        <dbReference type="ARBA" id="ARBA00049442"/>
    </source>
</evidence>
<feature type="binding site" evidence="8">
    <location>
        <position position="103"/>
    </location>
    <ligand>
        <name>shikimate</name>
        <dbReference type="ChEBI" id="CHEBI:36208"/>
    </ligand>
</feature>
<dbReference type="Gene3D" id="3.40.50.10860">
    <property type="entry name" value="Leucine Dehydrogenase, chain A, domain 1"/>
    <property type="match status" value="1"/>
</dbReference>
<keyword evidence="3 8" id="KW-0028">Amino-acid biosynthesis</keyword>
<gene>
    <name evidence="8 12" type="primary">aroE</name>
    <name evidence="12" type="ORF">HXX08_08880</name>
    <name evidence="13" type="ORF">OZ401_001120</name>
</gene>
<dbReference type="Pfam" id="PF01488">
    <property type="entry name" value="Shikimate_DH"/>
    <property type="match status" value="1"/>
</dbReference>
<name>A0A8T7LYG7_9CHLR</name>
<dbReference type="Pfam" id="PF18317">
    <property type="entry name" value="SDH_C"/>
    <property type="match status" value="1"/>
</dbReference>
<feature type="active site" description="Proton acceptor" evidence="8">
    <location>
        <position position="82"/>
    </location>
</feature>
<dbReference type="GO" id="GO:0004764">
    <property type="term" value="F:shikimate 3-dehydrogenase (NADP+) activity"/>
    <property type="evidence" value="ECO:0007669"/>
    <property type="project" value="UniProtKB-UniRule"/>
</dbReference>
<dbReference type="SUPFAM" id="SSF51735">
    <property type="entry name" value="NAD(P)-binding Rossmann-fold domains"/>
    <property type="match status" value="1"/>
</dbReference>
<dbReference type="SUPFAM" id="SSF53223">
    <property type="entry name" value="Aminoacid dehydrogenase-like, N-terminal domain"/>
    <property type="match status" value="1"/>
</dbReference>
<comment type="subunit">
    <text evidence="8">Homodimer.</text>
</comment>
<organism evidence="12 14">
    <name type="scientific">Candidatus Chlorohelix allophototropha</name>
    <dbReference type="NCBI Taxonomy" id="3003348"/>
    <lineage>
        <taxon>Bacteria</taxon>
        <taxon>Bacillati</taxon>
        <taxon>Chloroflexota</taxon>
        <taxon>Chloroflexia</taxon>
        <taxon>Candidatus Chloroheliales</taxon>
        <taxon>Candidatus Chloroheliaceae</taxon>
        <taxon>Candidatus Chlorohelix</taxon>
    </lineage>
</organism>
<comment type="function">
    <text evidence="8">Involved in the biosynthesis of the chorismate, which leads to the biosynthesis of aromatic amino acids. Catalyzes the reversible NADPH linked reduction of 3-dehydroshikimate (DHSA) to yield shikimate (SA).</text>
</comment>
<feature type="binding site" evidence="8">
    <location>
        <position position="249"/>
    </location>
    <ligand>
        <name>shikimate</name>
        <dbReference type="ChEBI" id="CHEBI:36208"/>
    </ligand>
</feature>
<dbReference type="EMBL" id="JACATZ010000001">
    <property type="protein sequence ID" value="NWJ45977.1"/>
    <property type="molecule type" value="Genomic_DNA"/>
</dbReference>
<dbReference type="EMBL" id="CP128399">
    <property type="protein sequence ID" value="WJW67838.1"/>
    <property type="molecule type" value="Genomic_DNA"/>
</dbReference>
<dbReference type="GO" id="GO:0050661">
    <property type="term" value="F:NADP binding"/>
    <property type="evidence" value="ECO:0007669"/>
    <property type="project" value="InterPro"/>
</dbReference>
<evidence type="ECO:0000256" key="5">
    <source>
        <dbReference type="ARBA" id="ARBA00023002"/>
    </source>
</evidence>
<proteinExistence type="inferred from homology"/>
<keyword evidence="15" id="KW-1185">Reference proteome</keyword>
<comment type="pathway">
    <text evidence="1 8">Metabolic intermediate biosynthesis; chorismate biosynthesis; chorismate from D-erythrose 4-phosphate and phosphoenolpyruvate: step 4/7.</text>
</comment>
<reference evidence="12 14" key="1">
    <citation type="submission" date="2020-06" db="EMBL/GenBank/DDBJ databases">
        <title>Anoxygenic phototrophic Chloroflexota member uses a Type I reaction center.</title>
        <authorList>
            <person name="Tsuji J.M."/>
            <person name="Shaw N.A."/>
            <person name="Nagashima S."/>
            <person name="Venkiteswaran J."/>
            <person name="Schiff S.L."/>
            <person name="Hanada S."/>
            <person name="Tank M."/>
            <person name="Neufeld J.D."/>
        </authorList>
    </citation>
    <scope>NUCLEOTIDE SEQUENCE [LARGE SCALE GENOMIC DNA]</scope>
    <source>
        <strain evidence="12">L227-S17</strain>
    </source>
</reference>
<dbReference type="InterPro" id="IPR013708">
    <property type="entry name" value="Shikimate_DH-bd_N"/>
</dbReference>
<feature type="binding site" evidence="8">
    <location>
        <position position="276"/>
    </location>
    <ligand>
        <name>shikimate</name>
        <dbReference type="ChEBI" id="CHEBI:36208"/>
    </ligand>
</feature>
<dbReference type="Proteomes" id="UP000521676">
    <property type="component" value="Unassembled WGS sequence"/>
</dbReference>
<feature type="binding site" evidence="8">
    <location>
        <position position="247"/>
    </location>
    <ligand>
        <name>NADP(+)</name>
        <dbReference type="ChEBI" id="CHEBI:58349"/>
    </ligand>
</feature>
<evidence type="ECO:0000259" key="10">
    <source>
        <dbReference type="Pfam" id="PF08501"/>
    </source>
</evidence>
<evidence type="ECO:0000256" key="1">
    <source>
        <dbReference type="ARBA" id="ARBA00004871"/>
    </source>
</evidence>
<dbReference type="GO" id="GO:0009423">
    <property type="term" value="P:chorismate biosynthetic process"/>
    <property type="evidence" value="ECO:0007669"/>
    <property type="project" value="UniProtKB-UniRule"/>
</dbReference>
<dbReference type="GO" id="GO:0019632">
    <property type="term" value="P:shikimate metabolic process"/>
    <property type="evidence" value="ECO:0007669"/>
    <property type="project" value="InterPro"/>
</dbReference>